<dbReference type="InterPro" id="IPR010349">
    <property type="entry name" value="Asparaginase_II"/>
</dbReference>
<organism evidence="1 2">
    <name type="scientific">Paramylibacter kogurei</name>
    <dbReference type="NCBI Taxonomy" id="1889778"/>
    <lineage>
        <taxon>Bacteria</taxon>
        <taxon>Pseudomonadati</taxon>
        <taxon>Pseudomonadota</taxon>
        <taxon>Alphaproteobacteria</taxon>
        <taxon>Rhodobacterales</taxon>
        <taxon>Paracoccaceae</taxon>
        <taxon>Paramylibacter</taxon>
    </lineage>
</organism>
<proteinExistence type="predicted"/>
<evidence type="ECO:0000313" key="2">
    <source>
        <dbReference type="Proteomes" id="UP000231516"/>
    </source>
</evidence>
<gene>
    <name evidence="1" type="ORF">BFP76_08480</name>
</gene>
<dbReference type="Proteomes" id="UP000231516">
    <property type="component" value="Unassembled WGS sequence"/>
</dbReference>
<dbReference type="Pfam" id="PF06089">
    <property type="entry name" value="Asparaginase_II"/>
    <property type="match status" value="1"/>
</dbReference>
<protein>
    <submittedName>
        <fullName evidence="1">L-asparaginase</fullName>
    </submittedName>
</protein>
<dbReference type="OrthoDB" id="9780674at2"/>
<dbReference type="RefSeq" id="WP_099594568.1">
    <property type="nucleotide sequence ID" value="NZ_MDGM01000014.1"/>
</dbReference>
<dbReference type="EMBL" id="MDGM01000014">
    <property type="protein sequence ID" value="PIB23285.1"/>
    <property type="molecule type" value="Genomic_DNA"/>
</dbReference>
<sequence length="338" mass="35983">MAKYVDLIEVWRGDFLECVHRGHAVVCDHNGDVIAQWGDSDAIILPRSSCKMLQALPLIESGAAEKFGLNASQLALSCASHQGAKIHVNAVESWLGDIGLAEQDLRCGPQCTADLDYRSEMIRAGDKPDQRHNNCSGKHAGFLTLNKHLGGGSEYIEFNHPVQKAIVQATQDMAGEDISGHVIDGCSAPNLAISLRGLAMAMARMGKPVSDMGIARGNAARALTAAMAEFPELVAGEGRACTELMRAMNNGTVVKTGAEGVFTAILPERGLGVALKIADGATRASEAAMAALLVRLGVADENHPMVQKRLNPADKNRRDIVTGHIRPADMFFENGSPI</sequence>
<dbReference type="AlphaFoldDB" id="A0A2G5K1J0"/>
<keyword evidence="2" id="KW-1185">Reference proteome</keyword>
<comment type="caution">
    <text evidence="1">The sequence shown here is derived from an EMBL/GenBank/DDBJ whole genome shotgun (WGS) entry which is preliminary data.</text>
</comment>
<reference evidence="1 2" key="1">
    <citation type="submission" date="2016-08" db="EMBL/GenBank/DDBJ databases">
        <title>Draft genome of Amylibacter sp. strain 4G11.</title>
        <authorList>
            <person name="Wong S.-K."/>
            <person name="Hamasaki K."/>
            <person name="Yoshizawa S."/>
        </authorList>
    </citation>
    <scope>NUCLEOTIDE SEQUENCE [LARGE SCALE GENOMIC DNA]</scope>
    <source>
        <strain evidence="1 2">4G11</strain>
    </source>
</reference>
<name>A0A2G5K1J0_9RHOB</name>
<accession>A0A2G5K1J0</accession>
<dbReference type="PANTHER" id="PTHR42110">
    <property type="entry name" value="L-ASPARAGINASE, PUTATIVE (AFU_ORTHOLOGUE AFUA_3G11890)-RELATED"/>
    <property type="match status" value="1"/>
</dbReference>
<evidence type="ECO:0000313" key="1">
    <source>
        <dbReference type="EMBL" id="PIB23285.1"/>
    </source>
</evidence>
<dbReference type="PANTHER" id="PTHR42110:SF1">
    <property type="entry name" value="L-ASPARAGINASE, PUTATIVE (AFU_ORTHOLOGUE AFUA_3G11890)-RELATED"/>
    <property type="match status" value="1"/>
</dbReference>